<reference evidence="1 2" key="1">
    <citation type="submission" date="2017-10" db="EMBL/GenBank/DDBJ databases">
        <title>Development of genomic resources for the powdery mildew, Erysiphe pulchra.</title>
        <authorList>
            <person name="Wadl P.A."/>
            <person name="Mack B.M."/>
            <person name="Moore G."/>
            <person name="Beltz S.B."/>
        </authorList>
    </citation>
    <scope>NUCLEOTIDE SEQUENCE [LARGE SCALE GENOMIC DNA]</scope>
    <source>
        <strain evidence="1">Cflorida</strain>
    </source>
</reference>
<gene>
    <name evidence="1" type="ORF">EPUL_003957</name>
</gene>
<accession>A0A2S4PZR7</accession>
<keyword evidence="2" id="KW-1185">Reference proteome</keyword>
<dbReference type="EMBL" id="PEDP01000116">
    <property type="protein sequence ID" value="POS87506.1"/>
    <property type="molecule type" value="Genomic_DNA"/>
</dbReference>
<sequence length="358" mass="40686">METLEQKPAAADDYFDPKIVLRQVATIPQVPSEVMQPLKIDKDSSNLRIGTLISHLEKAVFLAREFLEKEQRLLSNIKHEQLANTISQNSRLFALQVTRNELIKWIEAELPKTDEIPVDISKDTSGMYFQGQVLPNVRTSLESLTKLYSKYIEARELLLACSQNDIEPNDSDYTDKKDIIVSEEQPEAVKIMSMVFPYFSELLSLSNQQRVFIQQKLHLTTNLTKLLEEANQGFERQAQESHLLPIYPLSLSELHRRQNDGSNSFAEAVSSQDRPNLYRHGILWAHAAHAAGCATMDLVHRSSEVGKLSLSEVQINLGKLEFLIGNIAGNHCLNTKKDIWFNLNGNIERIKAEIFESD</sequence>
<dbReference type="AlphaFoldDB" id="A0A2S4PZR7"/>
<protein>
    <submittedName>
        <fullName evidence="1">Uncharacterized protein</fullName>
    </submittedName>
</protein>
<comment type="caution">
    <text evidence="1">The sequence shown here is derived from an EMBL/GenBank/DDBJ whole genome shotgun (WGS) entry which is preliminary data.</text>
</comment>
<organism evidence="1 2">
    <name type="scientific">Erysiphe pulchra</name>
    <dbReference type="NCBI Taxonomy" id="225359"/>
    <lineage>
        <taxon>Eukaryota</taxon>
        <taxon>Fungi</taxon>
        <taxon>Dikarya</taxon>
        <taxon>Ascomycota</taxon>
        <taxon>Pezizomycotina</taxon>
        <taxon>Leotiomycetes</taxon>
        <taxon>Erysiphales</taxon>
        <taxon>Erysiphaceae</taxon>
        <taxon>Erysiphe</taxon>
    </lineage>
</organism>
<proteinExistence type="predicted"/>
<evidence type="ECO:0000313" key="1">
    <source>
        <dbReference type="EMBL" id="POS87506.1"/>
    </source>
</evidence>
<name>A0A2S4PZR7_9PEZI</name>
<evidence type="ECO:0000313" key="2">
    <source>
        <dbReference type="Proteomes" id="UP000237438"/>
    </source>
</evidence>
<dbReference type="Proteomes" id="UP000237438">
    <property type="component" value="Unassembled WGS sequence"/>
</dbReference>
<dbReference type="OrthoDB" id="5402392at2759"/>